<dbReference type="NCBIfam" id="TIGR01097">
    <property type="entry name" value="PhnE"/>
    <property type="match status" value="1"/>
</dbReference>
<keyword evidence="2 7" id="KW-0813">Transport</keyword>
<dbReference type="PANTHER" id="PTHR30043:SF1">
    <property type="entry name" value="ABC TRANSPORT SYSTEM PERMEASE PROTEIN P69"/>
    <property type="match status" value="1"/>
</dbReference>
<comment type="subcellular location">
    <subcellularLocation>
        <location evidence="1 7">Cell membrane</location>
        <topology evidence="1 7">Multi-pass membrane protein</topology>
    </subcellularLocation>
</comment>
<name>A0ABP7B9D6_9MICO</name>
<keyword evidence="3" id="KW-1003">Cell membrane</keyword>
<dbReference type="Gene3D" id="1.10.3720.10">
    <property type="entry name" value="MetI-like"/>
    <property type="match status" value="1"/>
</dbReference>
<dbReference type="SUPFAM" id="SSF161098">
    <property type="entry name" value="MetI-like"/>
    <property type="match status" value="1"/>
</dbReference>
<dbReference type="InterPro" id="IPR005769">
    <property type="entry name" value="PhnE/PtxC"/>
</dbReference>
<feature type="domain" description="ABC transmembrane type-1" evidence="8">
    <location>
        <begin position="81"/>
        <end position="264"/>
    </location>
</feature>
<keyword evidence="5 7" id="KW-1133">Transmembrane helix</keyword>
<keyword evidence="6 7" id="KW-0472">Membrane</keyword>
<evidence type="ECO:0000256" key="7">
    <source>
        <dbReference type="RuleBase" id="RU363032"/>
    </source>
</evidence>
<dbReference type="EMBL" id="BAAAYV010000005">
    <property type="protein sequence ID" value="GAA3652210.1"/>
    <property type="molecule type" value="Genomic_DNA"/>
</dbReference>
<dbReference type="CDD" id="cd06261">
    <property type="entry name" value="TM_PBP2"/>
    <property type="match status" value="1"/>
</dbReference>
<feature type="transmembrane region" description="Helical" evidence="7">
    <location>
        <begin position="85"/>
        <end position="106"/>
    </location>
</feature>
<proteinExistence type="inferred from homology"/>
<feature type="transmembrane region" description="Helical" evidence="7">
    <location>
        <begin position="135"/>
        <end position="157"/>
    </location>
</feature>
<evidence type="ECO:0000256" key="1">
    <source>
        <dbReference type="ARBA" id="ARBA00004651"/>
    </source>
</evidence>
<protein>
    <submittedName>
        <fullName evidence="9">Phosphonate ABC transporter, permease protein PhnE</fullName>
    </submittedName>
</protein>
<feature type="transmembrane region" description="Helical" evidence="7">
    <location>
        <begin position="246"/>
        <end position="263"/>
    </location>
</feature>
<dbReference type="RefSeq" id="WP_221855523.1">
    <property type="nucleotide sequence ID" value="NZ_BAAAYV010000005.1"/>
</dbReference>
<dbReference type="PROSITE" id="PS50928">
    <property type="entry name" value="ABC_TM1"/>
    <property type="match status" value="1"/>
</dbReference>
<evidence type="ECO:0000256" key="6">
    <source>
        <dbReference type="ARBA" id="ARBA00023136"/>
    </source>
</evidence>
<dbReference type="InterPro" id="IPR035906">
    <property type="entry name" value="MetI-like_sf"/>
</dbReference>
<dbReference type="Pfam" id="PF00528">
    <property type="entry name" value="BPD_transp_1"/>
    <property type="match status" value="1"/>
</dbReference>
<evidence type="ECO:0000256" key="3">
    <source>
        <dbReference type="ARBA" id="ARBA00022475"/>
    </source>
</evidence>
<dbReference type="PANTHER" id="PTHR30043">
    <property type="entry name" value="PHOSPHONATES TRANSPORT SYSTEM PERMEASE PROTEIN"/>
    <property type="match status" value="1"/>
</dbReference>
<keyword evidence="4 7" id="KW-0812">Transmembrane</keyword>
<dbReference type="InterPro" id="IPR000515">
    <property type="entry name" value="MetI-like"/>
</dbReference>
<organism evidence="9 10">
    <name type="scientific">Microbacterium marinilacus</name>
    <dbReference type="NCBI Taxonomy" id="415209"/>
    <lineage>
        <taxon>Bacteria</taxon>
        <taxon>Bacillati</taxon>
        <taxon>Actinomycetota</taxon>
        <taxon>Actinomycetes</taxon>
        <taxon>Micrococcales</taxon>
        <taxon>Microbacteriaceae</taxon>
        <taxon>Microbacterium</taxon>
    </lineage>
</organism>
<gene>
    <name evidence="9" type="primary">phnE_2</name>
    <name evidence="9" type="ORF">GCM10022202_10000</name>
</gene>
<accession>A0ABP7B9D6</accession>
<evidence type="ECO:0000256" key="5">
    <source>
        <dbReference type="ARBA" id="ARBA00022989"/>
    </source>
</evidence>
<comment type="caution">
    <text evidence="9">The sequence shown here is derived from an EMBL/GenBank/DDBJ whole genome shotgun (WGS) entry which is preliminary data.</text>
</comment>
<feature type="transmembrane region" description="Helical" evidence="7">
    <location>
        <begin position="24"/>
        <end position="45"/>
    </location>
</feature>
<evidence type="ECO:0000256" key="4">
    <source>
        <dbReference type="ARBA" id="ARBA00022692"/>
    </source>
</evidence>
<keyword evidence="10" id="KW-1185">Reference proteome</keyword>
<dbReference type="Proteomes" id="UP001410795">
    <property type="component" value="Unassembled WGS sequence"/>
</dbReference>
<feature type="transmembrane region" description="Helical" evidence="7">
    <location>
        <begin position="216"/>
        <end position="234"/>
    </location>
</feature>
<comment type="similarity">
    <text evidence="7">Belongs to the binding-protein-dependent transport system permease family.</text>
</comment>
<sequence>MTAPAADAPRAAVTRPPRPRPRPFFLIVGVAAVAMTVWAGIRIQFTLEPLFVGNPRAWGIVSQYLTPNWAFLARPAVASAWIETLVMAVLATLVGAVAGLVFALLASRATNRSSWLLRLVRWFLSVLRSLPEIGYAYLMVAMVSTGTLAGLLALAVFNTGIIAKLTSETVDAVVTGPLEAADAAGATTFQRSLTAVLPQVWPGFLSYVLYVFEMNLRASAIIGLVGAGGIGSLINVERARFHYDNVSVMIIGLVVIVILLDLVSRAARRRLI</sequence>
<evidence type="ECO:0000256" key="2">
    <source>
        <dbReference type="ARBA" id="ARBA00022448"/>
    </source>
</evidence>
<evidence type="ECO:0000259" key="8">
    <source>
        <dbReference type="PROSITE" id="PS50928"/>
    </source>
</evidence>
<evidence type="ECO:0000313" key="10">
    <source>
        <dbReference type="Proteomes" id="UP001410795"/>
    </source>
</evidence>
<reference evidence="10" key="1">
    <citation type="journal article" date="2019" name="Int. J. Syst. Evol. Microbiol.">
        <title>The Global Catalogue of Microorganisms (GCM) 10K type strain sequencing project: providing services to taxonomists for standard genome sequencing and annotation.</title>
        <authorList>
            <consortium name="The Broad Institute Genomics Platform"/>
            <consortium name="The Broad Institute Genome Sequencing Center for Infectious Disease"/>
            <person name="Wu L."/>
            <person name="Ma J."/>
        </authorList>
    </citation>
    <scope>NUCLEOTIDE SEQUENCE [LARGE SCALE GENOMIC DNA]</scope>
    <source>
        <strain evidence="10">JCM 16546</strain>
    </source>
</reference>
<evidence type="ECO:0000313" key="9">
    <source>
        <dbReference type="EMBL" id="GAA3652210.1"/>
    </source>
</evidence>